<feature type="region of interest" description="Disordered" evidence="4">
    <location>
        <begin position="257"/>
        <end position="295"/>
    </location>
</feature>
<dbReference type="GO" id="GO:0003700">
    <property type="term" value="F:DNA-binding transcription factor activity"/>
    <property type="evidence" value="ECO:0007669"/>
    <property type="project" value="InterPro"/>
</dbReference>
<organism evidence="6 7">
    <name type="scientific">Streptomyces ruber</name>
    <dbReference type="NCBI Taxonomy" id="83378"/>
    <lineage>
        <taxon>Bacteria</taxon>
        <taxon>Bacillati</taxon>
        <taxon>Actinomycetota</taxon>
        <taxon>Actinomycetes</taxon>
        <taxon>Kitasatosporales</taxon>
        <taxon>Streptomycetaceae</taxon>
        <taxon>Streptomyces</taxon>
    </lineage>
</organism>
<evidence type="ECO:0000313" key="7">
    <source>
        <dbReference type="Proteomes" id="UP000620156"/>
    </source>
</evidence>
<dbReference type="PANTHER" id="PTHR44846:SF17">
    <property type="entry name" value="GNTR-FAMILY TRANSCRIPTIONAL REGULATOR"/>
    <property type="match status" value="1"/>
</dbReference>
<evidence type="ECO:0000256" key="3">
    <source>
        <dbReference type="ARBA" id="ARBA00023163"/>
    </source>
</evidence>
<dbReference type="SUPFAM" id="SSF46785">
    <property type="entry name" value="Winged helix' DNA-binding domain"/>
    <property type="match status" value="1"/>
</dbReference>
<dbReference type="RefSeq" id="WP_189216504.1">
    <property type="nucleotide sequence ID" value="NZ_BMQK01000003.1"/>
</dbReference>
<dbReference type="CDD" id="cd07377">
    <property type="entry name" value="WHTH_GntR"/>
    <property type="match status" value="1"/>
</dbReference>
<feature type="region of interest" description="Disordered" evidence="4">
    <location>
        <begin position="98"/>
        <end position="117"/>
    </location>
</feature>
<dbReference type="InterPro" id="IPR011663">
    <property type="entry name" value="UTRA"/>
</dbReference>
<keyword evidence="2" id="KW-0238">DNA-binding</keyword>
<dbReference type="InterPro" id="IPR000524">
    <property type="entry name" value="Tscrpt_reg_HTH_GntR"/>
</dbReference>
<keyword evidence="1" id="KW-0805">Transcription regulation</keyword>
<keyword evidence="3" id="KW-0804">Transcription</keyword>
<dbReference type="PANTHER" id="PTHR44846">
    <property type="entry name" value="MANNOSYL-D-GLYCERATE TRANSPORT/METABOLISM SYSTEM REPRESSOR MNGR-RELATED"/>
    <property type="match status" value="1"/>
</dbReference>
<keyword evidence="7" id="KW-1185">Reference proteome</keyword>
<dbReference type="Gene3D" id="3.40.1410.10">
    <property type="entry name" value="Chorismate lyase-like"/>
    <property type="match status" value="1"/>
</dbReference>
<dbReference type="InterPro" id="IPR036388">
    <property type="entry name" value="WH-like_DNA-bd_sf"/>
</dbReference>
<dbReference type="SUPFAM" id="SSF64288">
    <property type="entry name" value="Chorismate lyase-like"/>
    <property type="match status" value="1"/>
</dbReference>
<dbReference type="InterPro" id="IPR050679">
    <property type="entry name" value="Bact_HTH_transcr_reg"/>
</dbReference>
<reference evidence="6" key="2">
    <citation type="submission" date="2020-09" db="EMBL/GenBank/DDBJ databases">
        <authorList>
            <person name="Sun Q."/>
            <person name="Ohkuma M."/>
        </authorList>
    </citation>
    <scope>NUCLEOTIDE SEQUENCE</scope>
    <source>
        <strain evidence="6">JCM 3131</strain>
    </source>
</reference>
<feature type="domain" description="HTH gntR-type" evidence="5">
    <location>
        <begin position="4"/>
        <end position="75"/>
    </location>
</feature>
<evidence type="ECO:0000313" key="6">
    <source>
        <dbReference type="EMBL" id="GGQ52229.1"/>
    </source>
</evidence>
<dbReference type="EMBL" id="BMQK01000003">
    <property type="protein sequence ID" value="GGQ52229.1"/>
    <property type="molecule type" value="Genomic_DNA"/>
</dbReference>
<evidence type="ECO:0000256" key="1">
    <source>
        <dbReference type="ARBA" id="ARBA00023015"/>
    </source>
</evidence>
<evidence type="ECO:0000259" key="5">
    <source>
        <dbReference type="PROSITE" id="PS50949"/>
    </source>
</evidence>
<protein>
    <submittedName>
        <fullName evidence="6">GntR family transcriptional regulator</fullName>
    </submittedName>
</protein>
<dbReference type="GO" id="GO:0003677">
    <property type="term" value="F:DNA binding"/>
    <property type="evidence" value="ECO:0007669"/>
    <property type="project" value="UniProtKB-KW"/>
</dbReference>
<feature type="compositionally biased region" description="Basic and acidic residues" evidence="4">
    <location>
        <begin position="285"/>
        <end position="295"/>
    </location>
</feature>
<dbReference type="InterPro" id="IPR036390">
    <property type="entry name" value="WH_DNA-bd_sf"/>
</dbReference>
<dbReference type="Gene3D" id="1.10.10.10">
    <property type="entry name" value="Winged helix-like DNA-binding domain superfamily/Winged helix DNA-binding domain"/>
    <property type="match status" value="1"/>
</dbReference>
<accession>A0A918BAB3</accession>
<dbReference type="Proteomes" id="UP000620156">
    <property type="component" value="Unassembled WGS sequence"/>
</dbReference>
<dbReference type="AlphaFoldDB" id="A0A918BAB3"/>
<dbReference type="GO" id="GO:0045892">
    <property type="term" value="P:negative regulation of DNA-templated transcription"/>
    <property type="evidence" value="ECO:0007669"/>
    <property type="project" value="TreeGrafter"/>
</dbReference>
<reference evidence="6" key="1">
    <citation type="journal article" date="2014" name="Int. J. Syst. Evol. Microbiol.">
        <title>Complete genome sequence of Corynebacterium casei LMG S-19264T (=DSM 44701T), isolated from a smear-ripened cheese.</title>
        <authorList>
            <consortium name="US DOE Joint Genome Institute (JGI-PGF)"/>
            <person name="Walter F."/>
            <person name="Albersmeier A."/>
            <person name="Kalinowski J."/>
            <person name="Ruckert C."/>
        </authorList>
    </citation>
    <scope>NUCLEOTIDE SEQUENCE</scope>
    <source>
        <strain evidence="6">JCM 3131</strain>
    </source>
</reference>
<comment type="caution">
    <text evidence="6">The sequence shown here is derived from an EMBL/GenBank/DDBJ whole genome shotgun (WGS) entry which is preliminary data.</text>
</comment>
<name>A0A918BAB3_9ACTN</name>
<dbReference type="Pfam" id="PF07702">
    <property type="entry name" value="UTRA"/>
    <property type="match status" value="1"/>
</dbReference>
<dbReference type="SMART" id="SM00345">
    <property type="entry name" value="HTH_GNTR"/>
    <property type="match status" value="1"/>
</dbReference>
<dbReference type="SMART" id="SM00866">
    <property type="entry name" value="UTRA"/>
    <property type="match status" value="1"/>
</dbReference>
<dbReference type="PROSITE" id="PS50949">
    <property type="entry name" value="HTH_GNTR"/>
    <property type="match status" value="1"/>
</dbReference>
<sequence>MSETPAYLRVAQDLRRRITEGADGDLPPGSRLPSRARLAKEYGVGPNVVIAAMRLLTAEGLVHGRAGSGIYVRRPAELRPMIRSWHAGRLGGTLLVPDESGESAGSRRNCSSGTVPAPEDIAERLGVTPGDPVMRSEYVFYSGPERRTVSTSWEPLSLTGGTPVVLPEAGPMAGMGVVARMAHIGVTVDRATEAVTARAVAPEEAAALGVPAGSPVQALQRTYYAGDLPVETADLVLPAGRFQLVYEFPVGPASPMGPASPVGAAKSGGPHESGGHCESGGAGEPDGHGESDGPG</sequence>
<proteinExistence type="predicted"/>
<dbReference type="Pfam" id="PF00392">
    <property type="entry name" value="GntR"/>
    <property type="match status" value="1"/>
</dbReference>
<evidence type="ECO:0000256" key="2">
    <source>
        <dbReference type="ARBA" id="ARBA00023125"/>
    </source>
</evidence>
<gene>
    <name evidence="6" type="ORF">GCM10010145_22030</name>
</gene>
<dbReference type="InterPro" id="IPR028978">
    <property type="entry name" value="Chorismate_lyase_/UTRA_dom_sf"/>
</dbReference>
<evidence type="ECO:0000256" key="4">
    <source>
        <dbReference type="SAM" id="MobiDB-lite"/>
    </source>
</evidence>